<feature type="domain" description="AIG1-type G" evidence="4">
    <location>
        <begin position="11"/>
        <end position="210"/>
    </location>
</feature>
<comment type="caution">
    <text evidence="5">The sequence shown here is derived from an EMBL/GenBank/DDBJ whole genome shotgun (WGS) entry which is preliminary data.</text>
</comment>
<keyword evidence="2" id="KW-0547">Nucleotide-binding</keyword>
<gene>
    <name evidence="5" type="ORF">AAFF_G00098140</name>
</gene>
<dbReference type="InterPro" id="IPR006703">
    <property type="entry name" value="G_AIG1"/>
</dbReference>
<accession>A0AAD7RV31</accession>
<dbReference type="CDD" id="cd01852">
    <property type="entry name" value="AIG1"/>
    <property type="match status" value="1"/>
</dbReference>
<organism evidence="5 6">
    <name type="scientific">Aldrovandia affinis</name>
    <dbReference type="NCBI Taxonomy" id="143900"/>
    <lineage>
        <taxon>Eukaryota</taxon>
        <taxon>Metazoa</taxon>
        <taxon>Chordata</taxon>
        <taxon>Craniata</taxon>
        <taxon>Vertebrata</taxon>
        <taxon>Euteleostomi</taxon>
        <taxon>Actinopterygii</taxon>
        <taxon>Neopterygii</taxon>
        <taxon>Teleostei</taxon>
        <taxon>Notacanthiformes</taxon>
        <taxon>Halosauridae</taxon>
        <taxon>Aldrovandia</taxon>
    </lineage>
</organism>
<dbReference type="PANTHER" id="PTHR10903">
    <property type="entry name" value="GTPASE, IMAP FAMILY MEMBER-RELATED"/>
    <property type="match status" value="1"/>
</dbReference>
<dbReference type="PROSITE" id="PS51720">
    <property type="entry name" value="G_AIG1"/>
    <property type="match status" value="1"/>
</dbReference>
<evidence type="ECO:0000313" key="5">
    <source>
        <dbReference type="EMBL" id="KAJ8390894.1"/>
    </source>
</evidence>
<dbReference type="GO" id="GO:0005525">
    <property type="term" value="F:GTP binding"/>
    <property type="evidence" value="ECO:0007669"/>
    <property type="project" value="UniProtKB-KW"/>
</dbReference>
<evidence type="ECO:0000313" key="6">
    <source>
        <dbReference type="Proteomes" id="UP001221898"/>
    </source>
</evidence>
<dbReference type="InterPro" id="IPR027417">
    <property type="entry name" value="P-loop_NTPase"/>
</dbReference>
<dbReference type="Pfam" id="PF04548">
    <property type="entry name" value="AIG1"/>
    <property type="match status" value="1"/>
</dbReference>
<dbReference type="SUPFAM" id="SSF52540">
    <property type="entry name" value="P-loop containing nucleoside triphosphate hydrolases"/>
    <property type="match status" value="1"/>
</dbReference>
<evidence type="ECO:0000256" key="1">
    <source>
        <dbReference type="ARBA" id="ARBA00008535"/>
    </source>
</evidence>
<name>A0AAD7RV31_9TELE</name>
<protein>
    <recommendedName>
        <fullName evidence="4">AIG1-type G domain-containing protein</fullName>
    </recommendedName>
</protein>
<evidence type="ECO:0000259" key="4">
    <source>
        <dbReference type="PROSITE" id="PS51720"/>
    </source>
</evidence>
<evidence type="ECO:0000256" key="3">
    <source>
        <dbReference type="ARBA" id="ARBA00023134"/>
    </source>
</evidence>
<dbReference type="Gene3D" id="3.40.50.300">
    <property type="entry name" value="P-loop containing nucleotide triphosphate hydrolases"/>
    <property type="match status" value="1"/>
</dbReference>
<keyword evidence="3" id="KW-0342">GTP-binding</keyword>
<dbReference type="PANTHER" id="PTHR10903:SF170">
    <property type="entry name" value="GTPASE IMAP FAMILY MEMBER 7"/>
    <property type="match status" value="1"/>
</dbReference>
<comment type="similarity">
    <text evidence="1">Belongs to the TRAFAC class TrmE-Era-EngA-EngB-Septin-like GTPase superfamily. AIG1/Toc34/Toc159-like paraseptin GTPase family. IAN subfamily.</text>
</comment>
<dbReference type="EMBL" id="JAINUG010000164">
    <property type="protein sequence ID" value="KAJ8390894.1"/>
    <property type="molecule type" value="Genomic_DNA"/>
</dbReference>
<keyword evidence="6" id="KW-1185">Reference proteome</keyword>
<dbReference type="Proteomes" id="UP001221898">
    <property type="component" value="Unassembled WGS sequence"/>
</dbReference>
<proteinExistence type="inferred from homology"/>
<dbReference type="InterPro" id="IPR045058">
    <property type="entry name" value="GIMA/IAN/Toc"/>
</dbReference>
<evidence type="ECO:0000256" key="2">
    <source>
        <dbReference type="ARBA" id="ARBA00022741"/>
    </source>
</evidence>
<dbReference type="FunFam" id="3.40.50.300:FF:000366">
    <property type="entry name" value="GTPase, IMAP family member 2"/>
    <property type="match status" value="1"/>
</dbReference>
<reference evidence="5" key="1">
    <citation type="journal article" date="2023" name="Science">
        <title>Genome structures resolve the early diversification of teleost fishes.</title>
        <authorList>
            <person name="Parey E."/>
            <person name="Louis A."/>
            <person name="Montfort J."/>
            <person name="Bouchez O."/>
            <person name="Roques C."/>
            <person name="Iampietro C."/>
            <person name="Lluch J."/>
            <person name="Castinel A."/>
            <person name="Donnadieu C."/>
            <person name="Desvignes T."/>
            <person name="Floi Bucao C."/>
            <person name="Jouanno E."/>
            <person name="Wen M."/>
            <person name="Mejri S."/>
            <person name="Dirks R."/>
            <person name="Jansen H."/>
            <person name="Henkel C."/>
            <person name="Chen W.J."/>
            <person name="Zahm M."/>
            <person name="Cabau C."/>
            <person name="Klopp C."/>
            <person name="Thompson A.W."/>
            <person name="Robinson-Rechavi M."/>
            <person name="Braasch I."/>
            <person name="Lecointre G."/>
            <person name="Bobe J."/>
            <person name="Postlethwait J.H."/>
            <person name="Berthelot C."/>
            <person name="Roest Crollius H."/>
            <person name="Guiguen Y."/>
        </authorList>
    </citation>
    <scope>NUCLEOTIDE SEQUENCE</scope>
    <source>
        <strain evidence="5">NC1722</strain>
    </source>
</reference>
<sequence length="281" mass="31828">MNNKGPGNQRLWRVRIVLVGKTGVGKSAAANTILGREAFVSELSSSSVTSDCKKAVGVVNMVNVAIVDTPGLFDTELSNDEIVKEIVKCISFSSPGPHVFLVVLQLGRFTKEEQDTVKIIQETFGVQSAQYTMVLFTHGDLLKKKTMDEFLINSEQLWKFIHQCHGQYHVFNNEEMDNRSQVSELMQKIELMVGENGGSYYTNEMYNKTEKAIAMEELRILEEMRRQEEARKKKHIKPLEEAEQMRINAENKRKARIRAEHAAAKSAVTTEITKSKKCTIQ</sequence>
<dbReference type="AlphaFoldDB" id="A0AAD7RV31"/>